<reference evidence="1 2" key="1">
    <citation type="journal article" date="2020" name="Cell">
        <title>Large-Scale Comparative Analyses of Tick Genomes Elucidate Their Genetic Diversity and Vector Capacities.</title>
        <authorList>
            <consortium name="Tick Genome and Microbiome Consortium (TIGMIC)"/>
            <person name="Jia N."/>
            <person name="Wang J."/>
            <person name="Shi W."/>
            <person name="Du L."/>
            <person name="Sun Y."/>
            <person name="Zhan W."/>
            <person name="Jiang J.F."/>
            <person name="Wang Q."/>
            <person name="Zhang B."/>
            <person name="Ji P."/>
            <person name="Bell-Sakyi L."/>
            <person name="Cui X.M."/>
            <person name="Yuan T.T."/>
            <person name="Jiang B.G."/>
            <person name="Yang W.F."/>
            <person name="Lam T.T."/>
            <person name="Chang Q.C."/>
            <person name="Ding S.J."/>
            <person name="Wang X.J."/>
            <person name="Zhu J.G."/>
            <person name="Ruan X.D."/>
            <person name="Zhao L."/>
            <person name="Wei J.T."/>
            <person name="Ye R.Z."/>
            <person name="Que T.C."/>
            <person name="Du C.H."/>
            <person name="Zhou Y.H."/>
            <person name="Cheng J.X."/>
            <person name="Dai P.F."/>
            <person name="Guo W.B."/>
            <person name="Han X.H."/>
            <person name="Huang E.J."/>
            <person name="Li L.F."/>
            <person name="Wei W."/>
            <person name="Gao Y.C."/>
            <person name="Liu J.Z."/>
            <person name="Shao H.Z."/>
            <person name="Wang X."/>
            <person name="Wang C.C."/>
            <person name="Yang T.C."/>
            <person name="Huo Q.B."/>
            <person name="Li W."/>
            <person name="Chen H.Y."/>
            <person name="Chen S.E."/>
            <person name="Zhou L.G."/>
            <person name="Ni X.B."/>
            <person name="Tian J.H."/>
            <person name="Sheng Y."/>
            <person name="Liu T."/>
            <person name="Pan Y.S."/>
            <person name="Xia L.Y."/>
            <person name="Li J."/>
            <person name="Zhao F."/>
            <person name="Cao W.C."/>
        </authorList>
    </citation>
    <scope>NUCLEOTIDE SEQUENCE [LARGE SCALE GENOMIC DNA]</scope>
    <source>
        <strain evidence="1">Iper-2018</strain>
    </source>
</reference>
<dbReference type="Proteomes" id="UP000805193">
    <property type="component" value="Unassembled WGS sequence"/>
</dbReference>
<keyword evidence="2" id="KW-1185">Reference proteome</keyword>
<gene>
    <name evidence="1" type="ORF">HPB47_017460</name>
</gene>
<comment type="caution">
    <text evidence="1">The sequence shown here is derived from an EMBL/GenBank/DDBJ whole genome shotgun (WGS) entry which is preliminary data.</text>
</comment>
<dbReference type="EMBL" id="JABSTQ010006387">
    <property type="protein sequence ID" value="KAG0437402.1"/>
    <property type="molecule type" value="Genomic_DNA"/>
</dbReference>
<evidence type="ECO:0000313" key="2">
    <source>
        <dbReference type="Proteomes" id="UP000805193"/>
    </source>
</evidence>
<organism evidence="1 2">
    <name type="scientific">Ixodes persulcatus</name>
    <name type="common">Taiga tick</name>
    <dbReference type="NCBI Taxonomy" id="34615"/>
    <lineage>
        <taxon>Eukaryota</taxon>
        <taxon>Metazoa</taxon>
        <taxon>Ecdysozoa</taxon>
        <taxon>Arthropoda</taxon>
        <taxon>Chelicerata</taxon>
        <taxon>Arachnida</taxon>
        <taxon>Acari</taxon>
        <taxon>Parasitiformes</taxon>
        <taxon>Ixodida</taxon>
        <taxon>Ixodoidea</taxon>
        <taxon>Ixodidae</taxon>
        <taxon>Ixodinae</taxon>
        <taxon>Ixodes</taxon>
    </lineage>
</organism>
<proteinExistence type="predicted"/>
<name>A0AC60QN77_IXOPE</name>
<sequence length="186" mass="21269">MADQEDLQQQMKLLQEQIRTQQELIQRQQQQIQQQDPANANTTPPVPTGTAAGGGTPAAVISDAASLGPEVWFAQVEAQFSLTRITQDRTRYDYVVTHLDSRYANEIRDILDNPPAANLYQHLKTELTRRLSLSEDQKFRKLIQSAELTERKPATRKSTIFVCGHYGSNDYHHTSRPFCRLNLRYL</sequence>
<protein>
    <submittedName>
        <fullName evidence="1">Uncharacterized protein</fullName>
    </submittedName>
</protein>
<accession>A0AC60QN77</accession>
<evidence type="ECO:0000313" key="1">
    <source>
        <dbReference type="EMBL" id="KAG0437402.1"/>
    </source>
</evidence>